<evidence type="ECO:0000313" key="2">
    <source>
        <dbReference type="Proteomes" id="UP000494125"/>
    </source>
</evidence>
<sequence>MWLYFWSSLAKEFLIRMHQLKQWSNWLRSCGACLSTIKMRLLNVFVVGLMTTPSGRTL</sequence>
<dbReference type="EMBL" id="CABVPN010000016">
    <property type="protein sequence ID" value="VWB75470.1"/>
    <property type="molecule type" value="Genomic_DNA"/>
</dbReference>
<protein>
    <submittedName>
        <fullName evidence="1">Uncharacterized protein</fullName>
    </submittedName>
</protein>
<gene>
    <name evidence="1" type="ORF">BDI24065_03586</name>
</gene>
<organism evidence="1 2">
    <name type="scientific">Burkholderia diffusa</name>
    <dbReference type="NCBI Taxonomy" id="488732"/>
    <lineage>
        <taxon>Bacteria</taxon>
        <taxon>Pseudomonadati</taxon>
        <taxon>Pseudomonadota</taxon>
        <taxon>Betaproteobacteria</taxon>
        <taxon>Burkholderiales</taxon>
        <taxon>Burkholderiaceae</taxon>
        <taxon>Burkholderia</taxon>
        <taxon>Burkholderia cepacia complex</taxon>
    </lineage>
</organism>
<keyword evidence="2" id="KW-1185">Reference proteome</keyword>
<name>A0A6P2M0L2_9BURK</name>
<evidence type="ECO:0000313" key="1">
    <source>
        <dbReference type="EMBL" id="VWB75470.1"/>
    </source>
</evidence>
<accession>A0A6P2M0L2</accession>
<proteinExistence type="predicted"/>
<dbReference type="AlphaFoldDB" id="A0A6P2M0L2"/>
<reference evidence="1 2" key="1">
    <citation type="submission" date="2019-09" db="EMBL/GenBank/DDBJ databases">
        <authorList>
            <person name="Depoorter E."/>
        </authorList>
    </citation>
    <scope>NUCLEOTIDE SEQUENCE [LARGE SCALE GENOMIC DNA]</scope>
    <source>
        <strain evidence="1">LMG 24065</strain>
    </source>
</reference>
<dbReference type="Proteomes" id="UP000494125">
    <property type="component" value="Unassembled WGS sequence"/>
</dbReference>